<evidence type="ECO:0000256" key="4">
    <source>
        <dbReference type="ARBA" id="ARBA00023172"/>
    </source>
</evidence>
<gene>
    <name evidence="8" type="ORF">BIGA_0316</name>
</gene>
<keyword evidence="3" id="KW-0238">DNA-binding</keyword>
<dbReference type="GO" id="GO:0015074">
    <property type="term" value="P:DNA integration"/>
    <property type="evidence" value="ECO:0007669"/>
    <property type="project" value="InterPro"/>
</dbReference>
<feature type="compositionally biased region" description="Basic and acidic residues" evidence="5">
    <location>
        <begin position="466"/>
        <end position="491"/>
    </location>
</feature>
<keyword evidence="4" id="KW-0233">DNA recombination</keyword>
<evidence type="ECO:0000313" key="9">
    <source>
        <dbReference type="Proteomes" id="UP000029046"/>
    </source>
</evidence>
<dbReference type="PANTHER" id="PTHR35004">
    <property type="entry name" value="TRANSPOSASE RV3428C-RELATED"/>
    <property type="match status" value="1"/>
</dbReference>
<dbReference type="InterPro" id="IPR054353">
    <property type="entry name" value="IstA-like_C"/>
</dbReference>
<dbReference type="PANTHER" id="PTHR35004:SF7">
    <property type="entry name" value="INTEGRASE PROTEIN"/>
    <property type="match status" value="1"/>
</dbReference>
<dbReference type="Proteomes" id="UP000029046">
    <property type="component" value="Unassembled WGS sequence"/>
</dbReference>
<feature type="domain" description="HTH IS21-type" evidence="6">
    <location>
        <begin position="6"/>
        <end position="69"/>
    </location>
</feature>
<dbReference type="RefSeq" id="WP_034259531.1">
    <property type="nucleotide sequence ID" value="NZ_JGYX01000001.1"/>
</dbReference>
<dbReference type="EMBL" id="JGYX01000001">
    <property type="protein sequence ID" value="KFI61792.1"/>
    <property type="molecule type" value="Genomic_DNA"/>
</dbReference>
<dbReference type="SUPFAM" id="SSF53098">
    <property type="entry name" value="Ribonuclease H-like"/>
    <property type="match status" value="1"/>
</dbReference>
<sequence length="491" mass="55608">MTIPVSIQQRIRILDARGVSWREIARRLNVSRDTVRKYAVMEDCSPAPRARSSGRSGMDGYSSLVDSWLAADRRMPRKQRHTAKRVYDRLVEEAGFTGSYSMVQRYVKRWREDHRLPDDGFMELEWRPGTMQVDFGQALAVIGGAESTVHCLVASFPHSNMRYAAALPGENAECVCEGLLEIFEHIGMVPPLMVFDNATGAAHRVAWDRIRVVKVFQLFCEHHRIEVRFCNPSSGWEKGSVENAVGFLRRNLMVPPPNAESHRQLTRHLLSGCDAIADVDHYRSGRTIRDMFADDLEDMLPLPRARFDAVEWVERRADREGNVEIDSNRYLAGPSWRGWTLQVGLRAFDVEIRTRDGRKVNTLPRVYGRCGRTVRNPACLLPALARKPRAWGESPIRGDFPGKLRLRIDAMDSGDRQRTLRLIARASDASGFKAATAAAEHLVEQGHGIDEASLMTLARRIAAGETPHEESAPDLHDYDRFMRPADDRKEA</sequence>
<dbReference type="InterPro" id="IPR036397">
    <property type="entry name" value="RNaseH_sf"/>
</dbReference>
<dbReference type="AlphaFoldDB" id="A0A087ASP2"/>
<comment type="caution">
    <text evidence="8">The sequence shown here is derived from an EMBL/GenBank/DDBJ whole genome shotgun (WGS) entry which is preliminary data.</text>
</comment>
<protein>
    <submittedName>
        <fullName evidence="8">Transposase</fullName>
    </submittedName>
</protein>
<proteinExistence type="inferred from homology"/>
<feature type="region of interest" description="Disordered" evidence="5">
    <location>
        <begin position="464"/>
        <end position="491"/>
    </location>
</feature>
<evidence type="ECO:0000313" key="8">
    <source>
        <dbReference type="EMBL" id="KFI61792.1"/>
    </source>
</evidence>
<feature type="domain" description="Integrase catalytic" evidence="7">
    <location>
        <begin position="124"/>
        <end position="309"/>
    </location>
</feature>
<organism evidence="8 9">
    <name type="scientific">Bifidobacterium pullorum subsp. gallinarum</name>
    <dbReference type="NCBI Taxonomy" id="78344"/>
    <lineage>
        <taxon>Bacteria</taxon>
        <taxon>Bacillati</taxon>
        <taxon>Actinomycetota</taxon>
        <taxon>Actinomycetes</taxon>
        <taxon>Bifidobacteriales</taxon>
        <taxon>Bifidobacteriaceae</taxon>
        <taxon>Bifidobacterium</taxon>
    </lineage>
</organism>
<dbReference type="InterPro" id="IPR009057">
    <property type="entry name" value="Homeodomain-like_sf"/>
</dbReference>
<dbReference type="PROSITE" id="PS50994">
    <property type="entry name" value="INTEGRASE"/>
    <property type="match status" value="1"/>
</dbReference>
<dbReference type="PROSITE" id="PS50531">
    <property type="entry name" value="HTH_IS21"/>
    <property type="match status" value="1"/>
</dbReference>
<dbReference type="Gene3D" id="3.30.420.10">
    <property type="entry name" value="Ribonuclease H-like superfamily/Ribonuclease H"/>
    <property type="match status" value="1"/>
</dbReference>
<evidence type="ECO:0000259" key="7">
    <source>
        <dbReference type="PROSITE" id="PS50994"/>
    </source>
</evidence>
<dbReference type="InterPro" id="IPR001584">
    <property type="entry name" value="Integrase_cat-core"/>
</dbReference>
<name>A0A087ASP2_9BIFI</name>
<dbReference type="InterPro" id="IPR017894">
    <property type="entry name" value="HTH_IS21_transposase_type"/>
</dbReference>
<comment type="similarity">
    <text evidence="1">Belongs to the transposase IS21/IS408/IS1162 family.</text>
</comment>
<dbReference type="OrthoDB" id="2065409at2"/>
<dbReference type="GO" id="GO:0006310">
    <property type="term" value="P:DNA recombination"/>
    <property type="evidence" value="ECO:0007669"/>
    <property type="project" value="UniProtKB-KW"/>
</dbReference>
<reference evidence="8 9" key="1">
    <citation type="submission" date="2014-03" db="EMBL/GenBank/DDBJ databases">
        <title>Genomics of Bifidobacteria.</title>
        <authorList>
            <person name="Ventura M."/>
            <person name="Milani C."/>
            <person name="Lugli G.A."/>
        </authorList>
    </citation>
    <scope>NUCLEOTIDE SEQUENCE [LARGE SCALE GENOMIC DNA]</scope>
    <source>
        <strain evidence="8 9">LMG 11586</strain>
    </source>
</reference>
<evidence type="ECO:0000256" key="2">
    <source>
        <dbReference type="ARBA" id="ARBA00022578"/>
    </source>
</evidence>
<evidence type="ECO:0000256" key="1">
    <source>
        <dbReference type="ARBA" id="ARBA00009277"/>
    </source>
</evidence>
<dbReference type="InterPro" id="IPR012337">
    <property type="entry name" value="RNaseH-like_sf"/>
</dbReference>
<keyword evidence="9" id="KW-1185">Reference proteome</keyword>
<dbReference type="eggNOG" id="COG4584">
    <property type="taxonomic scope" value="Bacteria"/>
</dbReference>
<evidence type="ECO:0000256" key="5">
    <source>
        <dbReference type="SAM" id="MobiDB-lite"/>
    </source>
</evidence>
<keyword evidence="2" id="KW-0815">Transposition</keyword>
<evidence type="ECO:0000256" key="3">
    <source>
        <dbReference type="ARBA" id="ARBA00023125"/>
    </source>
</evidence>
<dbReference type="Gene3D" id="1.10.10.60">
    <property type="entry name" value="Homeodomain-like"/>
    <property type="match status" value="1"/>
</dbReference>
<evidence type="ECO:0000259" key="6">
    <source>
        <dbReference type="PROSITE" id="PS50531"/>
    </source>
</evidence>
<accession>A0A087ASP2</accession>
<dbReference type="SUPFAM" id="SSF46689">
    <property type="entry name" value="Homeodomain-like"/>
    <property type="match status" value="1"/>
</dbReference>
<dbReference type="NCBIfam" id="NF033546">
    <property type="entry name" value="transpos_IS21"/>
    <property type="match status" value="1"/>
</dbReference>
<dbReference type="GO" id="GO:0032196">
    <property type="term" value="P:transposition"/>
    <property type="evidence" value="ECO:0007669"/>
    <property type="project" value="UniProtKB-KW"/>
</dbReference>
<dbReference type="Pfam" id="PF22483">
    <property type="entry name" value="Mu-transpos_C_2"/>
    <property type="match status" value="1"/>
</dbReference>
<dbReference type="GO" id="GO:0003677">
    <property type="term" value="F:DNA binding"/>
    <property type="evidence" value="ECO:0007669"/>
    <property type="project" value="UniProtKB-KW"/>
</dbReference>